<evidence type="ECO:0000256" key="4">
    <source>
        <dbReference type="ARBA" id="ARBA00022475"/>
    </source>
</evidence>
<keyword evidence="8 9" id="KW-0472">Membrane</keyword>
<dbReference type="CDD" id="cd06261">
    <property type="entry name" value="TM_PBP2"/>
    <property type="match status" value="1"/>
</dbReference>
<comment type="similarity">
    <text evidence="2 10">Belongs to the binding-protein-dependent transport system permease family. CysTW subfamily.</text>
</comment>
<feature type="transmembrane region" description="Helical" evidence="9">
    <location>
        <begin position="100"/>
        <end position="128"/>
    </location>
</feature>
<feature type="transmembrane region" description="Helical" evidence="9">
    <location>
        <begin position="226"/>
        <end position="245"/>
    </location>
</feature>
<evidence type="ECO:0000313" key="13">
    <source>
        <dbReference type="Proteomes" id="UP000018731"/>
    </source>
</evidence>
<evidence type="ECO:0000256" key="10">
    <source>
        <dbReference type="RuleBase" id="RU363054"/>
    </source>
</evidence>
<evidence type="ECO:0000259" key="11">
    <source>
        <dbReference type="PROSITE" id="PS50928"/>
    </source>
</evidence>
<name>V8CCM9_9HELI</name>
<dbReference type="PANTHER" id="PTHR30425:SF1">
    <property type="entry name" value="PHOSPHATE TRANSPORT SYSTEM PERMEASE PROTEIN PSTC"/>
    <property type="match status" value="1"/>
</dbReference>
<dbReference type="InterPro" id="IPR051124">
    <property type="entry name" value="Phosphate_Transport_Permease"/>
</dbReference>
<dbReference type="GO" id="GO:0005315">
    <property type="term" value="F:phosphate transmembrane transporter activity"/>
    <property type="evidence" value="ECO:0007669"/>
    <property type="project" value="InterPro"/>
</dbReference>
<evidence type="ECO:0000256" key="8">
    <source>
        <dbReference type="ARBA" id="ARBA00023136"/>
    </source>
</evidence>
<dbReference type="Gene3D" id="1.10.3720.10">
    <property type="entry name" value="MetI-like"/>
    <property type="match status" value="1"/>
</dbReference>
<dbReference type="GO" id="GO:0006817">
    <property type="term" value="P:phosphate ion transport"/>
    <property type="evidence" value="ECO:0007669"/>
    <property type="project" value="UniProtKB-KW"/>
</dbReference>
<organism evidence="12 13">
    <name type="scientific">Helicobacter macacae MIT 99-5501</name>
    <dbReference type="NCBI Taxonomy" id="1357400"/>
    <lineage>
        <taxon>Bacteria</taxon>
        <taxon>Pseudomonadati</taxon>
        <taxon>Campylobacterota</taxon>
        <taxon>Epsilonproteobacteria</taxon>
        <taxon>Campylobacterales</taxon>
        <taxon>Helicobacteraceae</taxon>
        <taxon>Helicobacter</taxon>
    </lineage>
</organism>
<evidence type="ECO:0000256" key="2">
    <source>
        <dbReference type="ARBA" id="ARBA00007069"/>
    </source>
</evidence>
<keyword evidence="13" id="KW-1185">Reference proteome</keyword>
<evidence type="ECO:0000256" key="1">
    <source>
        <dbReference type="ARBA" id="ARBA00004651"/>
    </source>
</evidence>
<accession>V8CCM9</accession>
<evidence type="ECO:0000256" key="9">
    <source>
        <dbReference type="RuleBase" id="RU363032"/>
    </source>
</evidence>
<comment type="subcellular location">
    <subcellularLocation>
        <location evidence="1 9">Cell membrane</location>
        <topology evidence="1 9">Multi-pass membrane protein</topology>
    </subcellularLocation>
</comment>
<sequence>MQIFAQKILQLLDMKKKILPDFFAQNIFPQNQFLRDFITRENDKKTSQKNPKSPKKPKKPKNHIVRFFALRFLRVFNVIKKQNKKHKKDIFSLEFFASMLFGLCAVVCIIAVIIICVFLFGNAIPTIFSIGVSEFLFGEVWQPLNEVFGIFPMIVGSLYVTALAILFGVPFGILCAIYLAYFSRQNKIITPLVELMAGIPSIVYGFFGLIVIVPFFAQVFDTNGKGLISASILLAMMILPTIILVSKTSIEAVSKSYYEGAIALGASKERAVFFVVLKDAKSGILASVILGVGRAIGEAMAVIVIAGNQPIIPTSISDGLRTLTTNIVLELGYASGIHRDALIASSAVLFVFILLINMCFLALKKKS</sequence>
<feature type="transmembrane region" description="Helical" evidence="9">
    <location>
        <begin position="202"/>
        <end position="220"/>
    </location>
</feature>
<dbReference type="STRING" id="1357400.HMPREF2086_00508"/>
<dbReference type="eggNOG" id="COG0573">
    <property type="taxonomic scope" value="Bacteria"/>
</dbReference>
<dbReference type="HOGENOM" id="CLU_033621_1_0_7"/>
<dbReference type="PATRIC" id="fig|1357400.3.peg.695"/>
<comment type="function">
    <text evidence="10">Part of the binding-protein-dependent transport system for phosphate; probably responsible for the translocation of the substrate across the membrane.</text>
</comment>
<dbReference type="InterPro" id="IPR035906">
    <property type="entry name" value="MetI-like_sf"/>
</dbReference>
<comment type="caution">
    <text evidence="12">The sequence shown here is derived from an EMBL/GenBank/DDBJ whole genome shotgun (WGS) entry which is preliminary data.</text>
</comment>
<dbReference type="RefSeq" id="WP_023927216.1">
    <property type="nucleotide sequence ID" value="NZ_KI669454.1"/>
</dbReference>
<dbReference type="PROSITE" id="PS50928">
    <property type="entry name" value="ABC_TM1"/>
    <property type="match status" value="1"/>
</dbReference>
<dbReference type="GO" id="GO:0005886">
    <property type="term" value="C:plasma membrane"/>
    <property type="evidence" value="ECO:0007669"/>
    <property type="project" value="UniProtKB-SubCell"/>
</dbReference>
<evidence type="ECO:0000256" key="5">
    <source>
        <dbReference type="ARBA" id="ARBA00022592"/>
    </source>
</evidence>
<gene>
    <name evidence="12" type="ORF">HMPREF2086_00508</name>
</gene>
<keyword evidence="3 9" id="KW-0813">Transport</keyword>
<evidence type="ECO:0000256" key="3">
    <source>
        <dbReference type="ARBA" id="ARBA00022448"/>
    </source>
</evidence>
<dbReference type="NCBIfam" id="TIGR02138">
    <property type="entry name" value="phosphate_pstC"/>
    <property type="match status" value="1"/>
</dbReference>
<feature type="transmembrane region" description="Helical" evidence="9">
    <location>
        <begin position="341"/>
        <end position="363"/>
    </location>
</feature>
<keyword evidence="4 10" id="KW-1003">Cell membrane</keyword>
<feature type="transmembrane region" description="Helical" evidence="9">
    <location>
        <begin position="148"/>
        <end position="181"/>
    </location>
</feature>
<reference evidence="12 13" key="1">
    <citation type="journal article" date="2014" name="Genome Announc.">
        <title>Draft genome sequences of six enterohepatic helicobacter species isolated from humans and one from rhesus macaques.</title>
        <authorList>
            <person name="Shen Z."/>
            <person name="Sheh A."/>
            <person name="Young S.K."/>
            <person name="Abouelliel A."/>
            <person name="Ward D.V."/>
            <person name="Earl A.M."/>
            <person name="Fox J.G."/>
        </authorList>
    </citation>
    <scope>NUCLEOTIDE SEQUENCE [LARGE SCALE GENOMIC DNA]</scope>
    <source>
        <strain evidence="12 13">MIT 99-5501</strain>
    </source>
</reference>
<dbReference type="AlphaFoldDB" id="V8CCM9"/>
<dbReference type="InterPro" id="IPR011864">
    <property type="entry name" value="Phosphate_PstC"/>
</dbReference>
<dbReference type="PANTHER" id="PTHR30425">
    <property type="entry name" value="PHOSPHATE TRANSPORT SYSTEM PERMEASE PROTEIN PST"/>
    <property type="match status" value="1"/>
</dbReference>
<dbReference type="InterPro" id="IPR000515">
    <property type="entry name" value="MetI-like"/>
</dbReference>
<evidence type="ECO:0000313" key="12">
    <source>
        <dbReference type="EMBL" id="ETD25173.1"/>
    </source>
</evidence>
<protein>
    <recommendedName>
        <fullName evidence="10">Phosphate transport system permease protein</fullName>
    </recommendedName>
</protein>
<feature type="domain" description="ABC transmembrane type-1" evidence="11">
    <location>
        <begin position="154"/>
        <end position="360"/>
    </location>
</feature>
<dbReference type="EMBL" id="AZJI01000001">
    <property type="protein sequence ID" value="ETD25173.1"/>
    <property type="molecule type" value="Genomic_DNA"/>
</dbReference>
<keyword evidence="7 9" id="KW-1133">Transmembrane helix</keyword>
<keyword evidence="6 9" id="KW-0812">Transmembrane</keyword>
<dbReference type="Proteomes" id="UP000018731">
    <property type="component" value="Unassembled WGS sequence"/>
</dbReference>
<evidence type="ECO:0000256" key="6">
    <source>
        <dbReference type="ARBA" id="ARBA00022692"/>
    </source>
</evidence>
<evidence type="ECO:0000256" key="7">
    <source>
        <dbReference type="ARBA" id="ARBA00022989"/>
    </source>
</evidence>
<dbReference type="SUPFAM" id="SSF161098">
    <property type="entry name" value="MetI-like"/>
    <property type="match status" value="1"/>
</dbReference>
<feature type="transmembrane region" description="Helical" evidence="9">
    <location>
        <begin position="284"/>
        <end position="306"/>
    </location>
</feature>
<proteinExistence type="inferred from homology"/>
<dbReference type="Pfam" id="PF00528">
    <property type="entry name" value="BPD_transp_1"/>
    <property type="match status" value="1"/>
</dbReference>
<keyword evidence="5 10" id="KW-0592">Phosphate transport</keyword>